<evidence type="ECO:0000256" key="2">
    <source>
        <dbReference type="SAM" id="MobiDB-lite"/>
    </source>
</evidence>
<dbReference type="PANTHER" id="PTHR19957">
    <property type="entry name" value="SYNTAXIN"/>
    <property type="match status" value="1"/>
</dbReference>
<dbReference type="GO" id="GO:0000149">
    <property type="term" value="F:SNARE binding"/>
    <property type="evidence" value="ECO:0007669"/>
    <property type="project" value="TreeGrafter"/>
</dbReference>
<sequence>MSFAAAERATTQPDATTDRAANALRQLRQNVALLERLCDMVDSAGAAGADAELRQQVAVQRGVVEDLTRATRRHLTELLRDAENSPPATAPRRRAAHARLRTDFERVEDRIRQATRRLGRVAAAPPVPPARPPPVGAAAGRDRSPPRPPPGDVDLLVGEQRVQLQVAMQDEDIDEALVREREAELRNINADVHKVNEIFRDLATLVDKQQDDVDKIGELVERSHAHAEKGLDQVQKAAANQSSCALM</sequence>
<dbReference type="GO" id="GO:0031201">
    <property type="term" value="C:SNARE complex"/>
    <property type="evidence" value="ECO:0007669"/>
    <property type="project" value="TreeGrafter"/>
</dbReference>
<dbReference type="InterPro" id="IPR000727">
    <property type="entry name" value="T_SNARE_dom"/>
</dbReference>
<dbReference type="GO" id="GO:0048278">
    <property type="term" value="P:vesicle docking"/>
    <property type="evidence" value="ECO:0007669"/>
    <property type="project" value="TreeGrafter"/>
</dbReference>
<feature type="region of interest" description="Disordered" evidence="2">
    <location>
        <begin position="118"/>
        <end position="152"/>
    </location>
</feature>
<dbReference type="InterPro" id="IPR010989">
    <property type="entry name" value="SNARE"/>
</dbReference>
<dbReference type="SMART" id="SM00397">
    <property type="entry name" value="t_SNARE"/>
    <property type="match status" value="1"/>
</dbReference>
<evidence type="ECO:0000313" key="5">
    <source>
        <dbReference type="Proteomes" id="UP000789595"/>
    </source>
</evidence>
<accession>A0A8J2T2B1</accession>
<dbReference type="Gene3D" id="1.20.5.110">
    <property type="match status" value="1"/>
</dbReference>
<dbReference type="PANTHER" id="PTHR19957:SF38">
    <property type="entry name" value="LD27581P"/>
    <property type="match status" value="1"/>
</dbReference>
<dbReference type="PROSITE" id="PS50192">
    <property type="entry name" value="T_SNARE"/>
    <property type="match status" value="1"/>
</dbReference>
<evidence type="ECO:0000256" key="1">
    <source>
        <dbReference type="ARBA" id="ARBA00009063"/>
    </source>
</evidence>
<dbReference type="AlphaFoldDB" id="A0A8J2T2B1"/>
<organism evidence="4 5">
    <name type="scientific">Pelagomonas calceolata</name>
    <dbReference type="NCBI Taxonomy" id="35677"/>
    <lineage>
        <taxon>Eukaryota</taxon>
        <taxon>Sar</taxon>
        <taxon>Stramenopiles</taxon>
        <taxon>Ochrophyta</taxon>
        <taxon>Pelagophyceae</taxon>
        <taxon>Pelagomonadales</taxon>
        <taxon>Pelagomonadaceae</taxon>
        <taxon>Pelagomonas</taxon>
    </lineage>
</organism>
<evidence type="ECO:0000259" key="3">
    <source>
        <dbReference type="PROSITE" id="PS50192"/>
    </source>
</evidence>
<dbReference type="SUPFAM" id="SSF47661">
    <property type="entry name" value="t-snare proteins"/>
    <property type="match status" value="1"/>
</dbReference>
<gene>
    <name evidence="4" type="ORF">PECAL_6P07870</name>
</gene>
<reference evidence="4" key="1">
    <citation type="submission" date="2021-11" db="EMBL/GenBank/DDBJ databases">
        <authorList>
            <consortium name="Genoscope - CEA"/>
            <person name="William W."/>
        </authorList>
    </citation>
    <scope>NUCLEOTIDE SEQUENCE</scope>
</reference>
<dbReference type="InterPro" id="IPR045242">
    <property type="entry name" value="Syntaxin"/>
</dbReference>
<feature type="compositionally biased region" description="Pro residues" evidence="2">
    <location>
        <begin position="125"/>
        <end position="135"/>
    </location>
</feature>
<dbReference type="GO" id="GO:0005484">
    <property type="term" value="F:SNAP receptor activity"/>
    <property type="evidence" value="ECO:0007669"/>
    <property type="project" value="TreeGrafter"/>
</dbReference>
<dbReference type="GO" id="GO:0006906">
    <property type="term" value="P:vesicle fusion"/>
    <property type="evidence" value="ECO:0007669"/>
    <property type="project" value="TreeGrafter"/>
</dbReference>
<comment type="similarity">
    <text evidence="1">Belongs to the syntaxin family.</text>
</comment>
<name>A0A8J2T2B1_9STRA</name>
<comment type="caution">
    <text evidence="4">The sequence shown here is derived from an EMBL/GenBank/DDBJ whole genome shotgun (WGS) entry which is preliminary data.</text>
</comment>
<dbReference type="Proteomes" id="UP000789595">
    <property type="component" value="Unassembled WGS sequence"/>
</dbReference>
<dbReference type="GO" id="GO:0012505">
    <property type="term" value="C:endomembrane system"/>
    <property type="evidence" value="ECO:0007669"/>
    <property type="project" value="TreeGrafter"/>
</dbReference>
<dbReference type="OrthoDB" id="364348at2759"/>
<dbReference type="CDD" id="cd15840">
    <property type="entry name" value="SNARE_Qa"/>
    <property type="match status" value="1"/>
</dbReference>
<evidence type="ECO:0000313" key="4">
    <source>
        <dbReference type="EMBL" id="CAH0379185.1"/>
    </source>
</evidence>
<keyword evidence="5" id="KW-1185">Reference proteome</keyword>
<dbReference type="EMBL" id="CAKKNE010000006">
    <property type="protein sequence ID" value="CAH0379185.1"/>
    <property type="molecule type" value="Genomic_DNA"/>
</dbReference>
<protein>
    <recommendedName>
        <fullName evidence="3">t-SNARE coiled-coil homology domain-containing protein</fullName>
    </recommendedName>
</protein>
<proteinExistence type="inferred from homology"/>
<dbReference type="Gene3D" id="1.20.58.70">
    <property type="match status" value="1"/>
</dbReference>
<dbReference type="GO" id="GO:0006886">
    <property type="term" value="P:intracellular protein transport"/>
    <property type="evidence" value="ECO:0007669"/>
    <property type="project" value="TreeGrafter"/>
</dbReference>
<feature type="domain" description="T-SNARE coiled-coil homology" evidence="3">
    <location>
        <begin position="175"/>
        <end position="237"/>
    </location>
</feature>